<dbReference type="Pfam" id="PF01476">
    <property type="entry name" value="LysM"/>
    <property type="match status" value="2"/>
</dbReference>
<sequence>MLRFDVALPALLPGKEEIMPQTALKGLLKKLKLNESTVSMFLGALVVIVIGTLVFNYFRGVGQENSSAAEEEAESETTAAVEEMPTLNELPKNYQVKLGDSLWKIAFEVYGSGYNWVEIAQANSLDNPNLLAVGQELTLPQVEEIRPFGKTISDASYTVEEGDNLWEIAVRAYGDGYRWPDLAEANSLVNPNLIHTGNTLTIPR</sequence>
<dbReference type="EMBL" id="PFEM01000013">
    <property type="protein sequence ID" value="PJE70196.1"/>
    <property type="molecule type" value="Genomic_DNA"/>
</dbReference>
<dbReference type="SMART" id="SM00257">
    <property type="entry name" value="LysM"/>
    <property type="match status" value="2"/>
</dbReference>
<dbReference type="InterPro" id="IPR018392">
    <property type="entry name" value="LysM"/>
</dbReference>
<dbReference type="PANTHER" id="PTHR34700:SF4">
    <property type="entry name" value="PHAGE-LIKE ELEMENT PBSX PROTEIN XKDP"/>
    <property type="match status" value="1"/>
</dbReference>
<comment type="caution">
    <text evidence="3">The sequence shown here is derived from an EMBL/GenBank/DDBJ whole genome shotgun (WGS) entry which is preliminary data.</text>
</comment>
<gene>
    <name evidence="3" type="ORF">COU97_00990</name>
</gene>
<evidence type="ECO:0000256" key="1">
    <source>
        <dbReference type="SAM" id="Phobius"/>
    </source>
</evidence>
<evidence type="ECO:0000259" key="2">
    <source>
        <dbReference type="PROSITE" id="PS51782"/>
    </source>
</evidence>
<evidence type="ECO:0000313" key="4">
    <source>
        <dbReference type="Proteomes" id="UP000231579"/>
    </source>
</evidence>
<dbReference type="PANTHER" id="PTHR34700">
    <property type="entry name" value="POTASSIUM BINDING PROTEIN KBP"/>
    <property type="match status" value="1"/>
</dbReference>
<dbReference type="InterPro" id="IPR052196">
    <property type="entry name" value="Bact_Kbp"/>
</dbReference>
<dbReference type="Gene3D" id="3.10.350.10">
    <property type="entry name" value="LysM domain"/>
    <property type="match status" value="2"/>
</dbReference>
<dbReference type="Proteomes" id="UP000231579">
    <property type="component" value="Unassembled WGS sequence"/>
</dbReference>
<keyword evidence="1" id="KW-1133">Transmembrane helix</keyword>
<accession>A0A2M8L7I1</accession>
<dbReference type="PROSITE" id="PS51782">
    <property type="entry name" value="LYSM"/>
    <property type="match status" value="2"/>
</dbReference>
<feature type="domain" description="LysM" evidence="2">
    <location>
        <begin position="92"/>
        <end position="139"/>
    </location>
</feature>
<feature type="domain" description="LysM" evidence="2">
    <location>
        <begin position="155"/>
        <end position="202"/>
    </location>
</feature>
<dbReference type="AlphaFoldDB" id="A0A2M8L7I1"/>
<reference evidence="4" key="1">
    <citation type="submission" date="2017-09" db="EMBL/GenBank/DDBJ databases">
        <title>Depth-based differentiation of microbial function through sediment-hosted aquifers and enrichment of novel symbionts in the deep terrestrial subsurface.</title>
        <authorList>
            <person name="Probst A.J."/>
            <person name="Ladd B."/>
            <person name="Jarett J.K."/>
            <person name="Geller-Mcgrath D.E."/>
            <person name="Sieber C.M.K."/>
            <person name="Emerson J.B."/>
            <person name="Anantharaman K."/>
            <person name="Thomas B.C."/>
            <person name="Malmstrom R."/>
            <person name="Stieglmeier M."/>
            <person name="Klingl A."/>
            <person name="Woyke T."/>
            <person name="Ryan C.M."/>
            <person name="Banfield J.F."/>
        </authorList>
    </citation>
    <scope>NUCLEOTIDE SEQUENCE [LARGE SCALE GENOMIC DNA]</scope>
</reference>
<dbReference type="InterPro" id="IPR036779">
    <property type="entry name" value="LysM_dom_sf"/>
</dbReference>
<proteinExistence type="predicted"/>
<protein>
    <recommendedName>
        <fullName evidence="2">LysM domain-containing protein</fullName>
    </recommendedName>
</protein>
<dbReference type="CDD" id="cd00118">
    <property type="entry name" value="LysM"/>
    <property type="match status" value="2"/>
</dbReference>
<keyword evidence="1" id="KW-0472">Membrane</keyword>
<feature type="transmembrane region" description="Helical" evidence="1">
    <location>
        <begin position="38"/>
        <end position="58"/>
    </location>
</feature>
<keyword evidence="1" id="KW-0812">Transmembrane</keyword>
<organism evidence="3 4">
    <name type="scientific">Candidatus Shapirobacteria bacterium CG10_big_fil_rev_8_21_14_0_10_48_15</name>
    <dbReference type="NCBI Taxonomy" id="1974484"/>
    <lineage>
        <taxon>Bacteria</taxon>
        <taxon>Candidatus Shapironibacteriota</taxon>
    </lineage>
</organism>
<name>A0A2M8L7I1_9BACT</name>
<dbReference type="SUPFAM" id="SSF54106">
    <property type="entry name" value="LysM domain"/>
    <property type="match status" value="2"/>
</dbReference>
<evidence type="ECO:0000313" key="3">
    <source>
        <dbReference type="EMBL" id="PJE70196.1"/>
    </source>
</evidence>